<keyword evidence="3" id="KW-1185">Reference proteome</keyword>
<organism evidence="2 3">
    <name type="scientific">Anoxybacter fermentans</name>
    <dbReference type="NCBI Taxonomy" id="1323375"/>
    <lineage>
        <taxon>Bacteria</taxon>
        <taxon>Bacillati</taxon>
        <taxon>Bacillota</taxon>
        <taxon>Clostridia</taxon>
        <taxon>Halanaerobiales</taxon>
        <taxon>Anoxybacter</taxon>
    </lineage>
</organism>
<feature type="transmembrane region" description="Helical" evidence="1">
    <location>
        <begin position="24"/>
        <end position="51"/>
    </location>
</feature>
<accession>A0A3Q9HQN2</accession>
<gene>
    <name evidence="2" type="ORF">BBF96_07435</name>
</gene>
<proteinExistence type="predicted"/>
<evidence type="ECO:0000313" key="3">
    <source>
        <dbReference type="Proteomes" id="UP000267250"/>
    </source>
</evidence>
<protein>
    <submittedName>
        <fullName evidence="2">Uncharacterized protein</fullName>
    </submittedName>
</protein>
<evidence type="ECO:0000256" key="1">
    <source>
        <dbReference type="SAM" id="Phobius"/>
    </source>
</evidence>
<keyword evidence="1" id="KW-0472">Membrane</keyword>
<reference evidence="2 3" key="1">
    <citation type="submission" date="2016-07" db="EMBL/GenBank/DDBJ databases">
        <title>Genome and transcriptome analysis of iron-reducing fermentative bacteria Anoxybacter fermentans.</title>
        <authorList>
            <person name="Zeng X."/>
            <person name="Shao Z."/>
        </authorList>
    </citation>
    <scope>NUCLEOTIDE SEQUENCE [LARGE SCALE GENOMIC DNA]</scope>
    <source>
        <strain evidence="2 3">DY22613</strain>
    </source>
</reference>
<dbReference type="AlphaFoldDB" id="A0A3Q9HQN2"/>
<dbReference type="Proteomes" id="UP000267250">
    <property type="component" value="Chromosome"/>
</dbReference>
<evidence type="ECO:0000313" key="2">
    <source>
        <dbReference type="EMBL" id="AZR73231.1"/>
    </source>
</evidence>
<dbReference type="EMBL" id="CP016379">
    <property type="protein sequence ID" value="AZR73231.1"/>
    <property type="molecule type" value="Genomic_DNA"/>
</dbReference>
<dbReference type="KEGG" id="aft:BBF96_07435"/>
<name>A0A3Q9HQN2_9FIRM</name>
<keyword evidence="1" id="KW-0812">Transmembrane</keyword>
<sequence length="68" mass="8072">MYCFINMVKKLKSLLVFLEDEIPMTWIAVIIIELIIFVLYFLTSVLSIYFFKSVRIFEGILTGVYLIR</sequence>
<keyword evidence="1" id="KW-1133">Transmembrane helix</keyword>